<protein>
    <submittedName>
        <fullName evidence="1">Elongator subunit elp2</fullName>
    </submittedName>
</protein>
<accession>A0ACB8UR45</accession>
<name>A0ACB8UR45_9EURO</name>
<reference evidence="1" key="1">
    <citation type="journal article" date="2022" name="bioRxiv">
        <title>Population genetic analysis of Ophidiomyces ophidiicola, the causative agent of snake fungal disease, indicates recent introductions to the USA.</title>
        <authorList>
            <person name="Ladner J.T."/>
            <person name="Palmer J.M."/>
            <person name="Ettinger C.L."/>
            <person name="Stajich J.E."/>
            <person name="Farrell T.M."/>
            <person name="Glorioso B.M."/>
            <person name="Lawson B."/>
            <person name="Price S.J."/>
            <person name="Stengle A.G."/>
            <person name="Grear D.A."/>
            <person name="Lorch J.M."/>
        </authorList>
    </citation>
    <scope>NUCLEOTIDE SEQUENCE</scope>
    <source>
        <strain evidence="1">NWHC 24266-5</strain>
    </source>
</reference>
<proteinExistence type="predicted"/>
<comment type="caution">
    <text evidence="1">The sequence shown here is derived from an EMBL/GenBank/DDBJ whole genome shotgun (WGS) entry which is preliminary data.</text>
</comment>
<gene>
    <name evidence="1" type="primary">ELP2</name>
    <name evidence="1" type="ORF">LOY88_005331</name>
</gene>
<evidence type="ECO:0000313" key="1">
    <source>
        <dbReference type="EMBL" id="KAI2383363.1"/>
    </source>
</evidence>
<dbReference type="EMBL" id="JALBCA010000092">
    <property type="protein sequence ID" value="KAI2383363.1"/>
    <property type="molecule type" value="Genomic_DNA"/>
</dbReference>
<sequence>MVSFNTQYISVGGNRHPAAADWDQLSGLVAYGAHDNVALWDPADPYHRGVHALLVGHTDKVNAIRFCTPLNGDSKTPLLISGSTDRNIKIWRPDTNFRTFTLATTLQGHENSINCIACARGSDIFVSGAADGTIKTWAIDTKGLETVSASLLDTITLKPHYFPLAMALRKLDGGQLVLAVGGTRSIVQIFVAQNSSKFELKATLTGHEGWIRALAFTDVNLPGSEDFLLASASQDKYIRLWRVHPGNTASSVSTSAEGPILGAVDHTLSNKAHSFEVAGTKYSITFEALLFGHEDWIYSIAWNPNSQRPQLMSSSADNSLVIWECDAVSGVWFSGSRMGEISVQKGSTTATGSAGGFWIGLWSPDGNRVICLGRTGSWRSWEYKSDADAWAQVLGITGHVKSVNDVVWEPSGGYLLSTSGDQTTRLHAPWQHNSHSSWHEFSRPQIHGYDLNCLASLGPRRFVSGADEKLLRVFSETKSIALLLEQLSGFKQASQDEMAEAANIPVLGLSNKAVDESDMNSENENETNGMEGEAPRPVIQLDLHRPPLEDHLARHTLWPEHEKLYGHGYEISAVAASNDRLLIATACKASSIDHAVIRLYNAETWREIRPPLTAHSLTITSLQFSSDDQFLLSVGRDRQWAIFKRDVSDKMAYKLWTSNLKAHSRMILSANWAPHPTGVFATAGRDRSVKIWAREETTFVCKCTIAIPHPVTAIDFLPKIVEGRLCLAIGDDTGRVMLHEISSDSFTPGKSAEIPKSESPSRAITRLSWRPISIANEDSKTDLYQIAVASEDSSVRVYDVWGFPR</sequence>
<organism evidence="1">
    <name type="scientific">Ophidiomyces ophidiicola</name>
    <dbReference type="NCBI Taxonomy" id="1387563"/>
    <lineage>
        <taxon>Eukaryota</taxon>
        <taxon>Fungi</taxon>
        <taxon>Dikarya</taxon>
        <taxon>Ascomycota</taxon>
        <taxon>Pezizomycotina</taxon>
        <taxon>Eurotiomycetes</taxon>
        <taxon>Eurotiomycetidae</taxon>
        <taxon>Onygenales</taxon>
        <taxon>Onygenaceae</taxon>
        <taxon>Ophidiomyces</taxon>
    </lineage>
</organism>